<organism evidence="17 18">
    <name type="scientific">Sphagnum troendelagicum</name>
    <dbReference type="NCBI Taxonomy" id="128251"/>
    <lineage>
        <taxon>Eukaryota</taxon>
        <taxon>Viridiplantae</taxon>
        <taxon>Streptophyta</taxon>
        <taxon>Embryophyta</taxon>
        <taxon>Bryophyta</taxon>
        <taxon>Sphagnophytina</taxon>
        <taxon>Sphagnopsida</taxon>
        <taxon>Sphagnales</taxon>
        <taxon>Sphagnaceae</taxon>
        <taxon>Sphagnum</taxon>
    </lineage>
</organism>
<dbReference type="Pfam" id="PF00069">
    <property type="entry name" value="Pkinase"/>
    <property type="match status" value="1"/>
</dbReference>
<keyword evidence="3" id="KW-0808">Transferase</keyword>
<evidence type="ECO:0000256" key="9">
    <source>
        <dbReference type="ARBA" id="ARBA00022989"/>
    </source>
</evidence>
<evidence type="ECO:0000313" key="17">
    <source>
        <dbReference type="EMBL" id="CAK9237684.1"/>
    </source>
</evidence>
<reference evidence="17" key="1">
    <citation type="submission" date="2024-02" db="EMBL/GenBank/DDBJ databases">
        <authorList>
            <consortium name="ELIXIR-Norway"/>
            <consortium name="Elixir Norway"/>
        </authorList>
    </citation>
    <scope>NUCLEOTIDE SEQUENCE</scope>
</reference>
<dbReference type="InterPro" id="IPR017441">
    <property type="entry name" value="Protein_kinase_ATP_BS"/>
</dbReference>
<dbReference type="InterPro" id="IPR001611">
    <property type="entry name" value="Leu-rich_rpt"/>
</dbReference>
<keyword evidence="2" id="KW-0433">Leucine-rich repeat</keyword>
<evidence type="ECO:0000256" key="11">
    <source>
        <dbReference type="ARBA" id="ARBA00023180"/>
    </source>
</evidence>
<gene>
    <name evidence="17" type="ORF">CSSPTR1EN2_LOCUS23826</name>
</gene>
<dbReference type="Pfam" id="PF00560">
    <property type="entry name" value="LRR_1"/>
    <property type="match status" value="3"/>
</dbReference>
<dbReference type="InterPro" id="IPR011009">
    <property type="entry name" value="Kinase-like_dom_sf"/>
</dbReference>
<evidence type="ECO:0000256" key="6">
    <source>
        <dbReference type="ARBA" id="ARBA00022741"/>
    </source>
</evidence>
<dbReference type="InterPro" id="IPR025875">
    <property type="entry name" value="Leu-rich_rpt_4"/>
</dbReference>
<evidence type="ECO:0000259" key="16">
    <source>
        <dbReference type="PROSITE" id="PS50011"/>
    </source>
</evidence>
<dbReference type="PROSITE" id="PS50011">
    <property type="entry name" value="PROTEIN_KINASE_DOM"/>
    <property type="match status" value="1"/>
</dbReference>
<proteinExistence type="predicted"/>
<evidence type="ECO:0000256" key="3">
    <source>
        <dbReference type="ARBA" id="ARBA00022679"/>
    </source>
</evidence>
<sequence>MNIIIMSSLVVPGLLLISSSSCCCCCLDEASLLSWKRDLLIANKNISTTVLQNWVETNNNSSSSSSSSGGPCGWSGVQCGIWQGQTRVIGLNLTFYNLTGPLPSQGIANLTALSSLIFAQNRFNGSIPAELGNLTNLQELDLSWNSFGGAIPGELFSNCGNLNSLNISNNQLGQEVPQELWASCKSLTRLDLGGNNLTGGLPTGSPGDNSFPSLQILSLSNNNITGTVSEVLASLGSCQNLQFLDISYNNFTGSIPPEIGNCTQLWLLNFQGNQLTGTVPDQIGRLGNLQCLGLGNNRLYGSLPQNLTACSKLILLDANSNGFSGLIPAWLSRLSLQYLVLHTNNFTGGIPKEILTSATLFHLDVSDNNLTGLIPAEIGSLGVVHFLRLSRNQFTGSIPSSIGLLSSLRGLDLSENQLTGSIPASLGNLQNLLWLQLSQNLLTGSIPAELSNCGSLLWLNLYSNQLSGVIPANFSSMGRNATTDSVQAGIFLPWPPIDLSECSILASWIPGNDPPFTNLAWILNRESCQIGWHTILQGQTEAVALSYWQLSSNDLTGPIPEFSSYSKLGCLFVGENSLSGQIPASIDNLQAYVINVSRNHIDGFIPENLCNFTESLEILDLSYNNLSGSIPAQIINLTALSRFNISYNPDLTGPVPVLNQFATFDPDVYLGDTKLCFTLNPIWHVNASAWDSRDDLPEQCPLAPSPAPILHPVPPSSAVGSESERKGNIRLIILLITTISSLTVLILAASVFWCRTKWNSCNGKKQTFQFVCMKAADQHYDHGGKSSKSNSRRFSSFRTKSLHENNTIIPVASFGSQCLKSLTYSDLMLATDGFSEANIIGDGGFGIVYKAQLGPDNAEVAIKKLIQSGAQGDREFQAEMETLGNIKHENLVPLLGYCNKHMERLLVYKIMLNGSLDDWLYESPEKAAALNWATRLRIAYGTASGLCFLHHECVPMIIHRDIKVSNILLDEFFEARLTDFGLARLLDLSNTHVSTIIAGTPGYVAPEYSQTWKATTKGDVYSFGVVLLELVSGKRPTAAEFNYAGRREGNNLVEWVRILLSTDRQHKVCETVVLKTGDPLQVCLYHESNMCCSSSSSSPPPPSSSSSDLYDQFAKQ</sequence>
<evidence type="ECO:0000256" key="14">
    <source>
        <dbReference type="SAM" id="Phobius"/>
    </source>
</evidence>
<evidence type="ECO:0000256" key="12">
    <source>
        <dbReference type="PROSITE-ProRule" id="PRU10141"/>
    </source>
</evidence>
<keyword evidence="10 14" id="KW-0472">Membrane</keyword>
<feature type="binding site" evidence="12">
    <location>
        <position position="864"/>
    </location>
    <ligand>
        <name>ATP</name>
        <dbReference type="ChEBI" id="CHEBI:30616"/>
    </ligand>
</feature>
<dbReference type="SUPFAM" id="SSF52047">
    <property type="entry name" value="RNI-like"/>
    <property type="match status" value="1"/>
</dbReference>
<dbReference type="EMBL" id="OZ019901">
    <property type="protein sequence ID" value="CAK9237684.1"/>
    <property type="molecule type" value="Genomic_DNA"/>
</dbReference>
<keyword evidence="11" id="KW-0325">Glycoprotein</keyword>
<dbReference type="SUPFAM" id="SSF56112">
    <property type="entry name" value="Protein kinase-like (PK-like)"/>
    <property type="match status" value="1"/>
</dbReference>
<dbReference type="Pfam" id="PF13516">
    <property type="entry name" value="LRR_6"/>
    <property type="match status" value="1"/>
</dbReference>
<dbReference type="InterPro" id="IPR000719">
    <property type="entry name" value="Prot_kinase_dom"/>
</dbReference>
<evidence type="ECO:0000313" key="18">
    <source>
        <dbReference type="Proteomes" id="UP001497512"/>
    </source>
</evidence>
<evidence type="ECO:0000256" key="2">
    <source>
        <dbReference type="ARBA" id="ARBA00022614"/>
    </source>
</evidence>
<feature type="chain" id="PRO_5046492550" description="Protein kinase domain-containing protein" evidence="15">
    <location>
        <begin position="22"/>
        <end position="1116"/>
    </location>
</feature>
<dbReference type="InterPro" id="IPR003591">
    <property type="entry name" value="Leu-rich_rpt_typical-subtyp"/>
</dbReference>
<dbReference type="Gene3D" id="3.80.10.10">
    <property type="entry name" value="Ribonuclease Inhibitor"/>
    <property type="match status" value="5"/>
</dbReference>
<dbReference type="PROSITE" id="PS00107">
    <property type="entry name" value="PROTEIN_KINASE_ATP"/>
    <property type="match status" value="1"/>
</dbReference>
<dbReference type="InterPro" id="IPR008271">
    <property type="entry name" value="Ser/Thr_kinase_AS"/>
</dbReference>
<dbReference type="PROSITE" id="PS00108">
    <property type="entry name" value="PROTEIN_KINASE_ST"/>
    <property type="match status" value="1"/>
</dbReference>
<dbReference type="Pfam" id="PF12799">
    <property type="entry name" value="LRR_4"/>
    <property type="match status" value="1"/>
</dbReference>
<keyword evidence="5" id="KW-0677">Repeat</keyword>
<evidence type="ECO:0000256" key="4">
    <source>
        <dbReference type="ARBA" id="ARBA00022692"/>
    </source>
</evidence>
<evidence type="ECO:0000256" key="8">
    <source>
        <dbReference type="ARBA" id="ARBA00022840"/>
    </source>
</evidence>
<dbReference type="SMART" id="SM00220">
    <property type="entry name" value="S_TKc"/>
    <property type="match status" value="1"/>
</dbReference>
<feature type="transmembrane region" description="Helical" evidence="14">
    <location>
        <begin position="731"/>
        <end position="754"/>
    </location>
</feature>
<dbReference type="SUPFAM" id="SSF52058">
    <property type="entry name" value="L domain-like"/>
    <property type="match status" value="1"/>
</dbReference>
<keyword evidence="18" id="KW-1185">Reference proteome</keyword>
<evidence type="ECO:0000256" key="1">
    <source>
        <dbReference type="ARBA" id="ARBA00004370"/>
    </source>
</evidence>
<dbReference type="SMART" id="SM00369">
    <property type="entry name" value="LRR_TYP"/>
    <property type="match status" value="8"/>
</dbReference>
<dbReference type="InterPro" id="IPR032675">
    <property type="entry name" value="LRR_dom_sf"/>
</dbReference>
<keyword evidence="4 14" id="KW-0812">Transmembrane</keyword>
<keyword evidence="7" id="KW-0418">Kinase</keyword>
<evidence type="ECO:0000256" key="5">
    <source>
        <dbReference type="ARBA" id="ARBA00022737"/>
    </source>
</evidence>
<feature type="region of interest" description="Disordered" evidence="13">
    <location>
        <begin position="1095"/>
        <end position="1116"/>
    </location>
</feature>
<feature type="signal peptide" evidence="15">
    <location>
        <begin position="1"/>
        <end position="21"/>
    </location>
</feature>
<dbReference type="Pfam" id="PF13855">
    <property type="entry name" value="LRR_8"/>
    <property type="match status" value="2"/>
</dbReference>
<dbReference type="Gene3D" id="1.10.510.10">
    <property type="entry name" value="Transferase(Phosphotransferase) domain 1"/>
    <property type="match status" value="1"/>
</dbReference>
<evidence type="ECO:0000256" key="15">
    <source>
        <dbReference type="SAM" id="SignalP"/>
    </source>
</evidence>
<dbReference type="PANTHER" id="PTHR48056:SF81">
    <property type="entry name" value="RECEPTOR PROTEIN-TYROSINE KINASE CEPR1"/>
    <property type="match status" value="1"/>
</dbReference>
<name>A0ABP0V4M7_9BRYO</name>
<keyword evidence="15" id="KW-0732">Signal</keyword>
<protein>
    <recommendedName>
        <fullName evidence="16">Protein kinase domain-containing protein</fullName>
    </recommendedName>
</protein>
<comment type="subcellular location">
    <subcellularLocation>
        <location evidence="1">Membrane</location>
    </subcellularLocation>
</comment>
<dbReference type="PANTHER" id="PTHR48056">
    <property type="entry name" value="LRR RECEPTOR-LIKE SERINE/THREONINE-PROTEIN KINASE-RELATED"/>
    <property type="match status" value="1"/>
</dbReference>
<keyword evidence="9 14" id="KW-1133">Transmembrane helix</keyword>
<keyword evidence="8 12" id="KW-0067">ATP-binding</keyword>
<evidence type="ECO:0000256" key="10">
    <source>
        <dbReference type="ARBA" id="ARBA00023136"/>
    </source>
</evidence>
<evidence type="ECO:0000256" key="13">
    <source>
        <dbReference type="SAM" id="MobiDB-lite"/>
    </source>
</evidence>
<accession>A0ABP0V4M7</accession>
<evidence type="ECO:0000256" key="7">
    <source>
        <dbReference type="ARBA" id="ARBA00022777"/>
    </source>
</evidence>
<dbReference type="Proteomes" id="UP001497512">
    <property type="component" value="Chromosome 9"/>
</dbReference>
<feature type="domain" description="Protein kinase" evidence="16">
    <location>
        <begin position="834"/>
        <end position="1116"/>
    </location>
</feature>
<keyword evidence="6 12" id="KW-0547">Nucleotide-binding</keyword>
<dbReference type="Gene3D" id="3.30.200.20">
    <property type="entry name" value="Phosphorylase Kinase, domain 1"/>
    <property type="match status" value="1"/>
</dbReference>
<dbReference type="InterPro" id="IPR050647">
    <property type="entry name" value="Plant_LRR-RLKs"/>
</dbReference>